<feature type="compositionally biased region" description="Basic residues" evidence="1">
    <location>
        <begin position="83"/>
        <end position="95"/>
    </location>
</feature>
<keyword evidence="2" id="KW-0472">Membrane</keyword>
<dbReference type="PANTHER" id="PTHR22094:SF0">
    <property type="entry name" value="MUCIN-LIKE PROTEIN 3"/>
    <property type="match status" value="1"/>
</dbReference>
<feature type="compositionally biased region" description="Polar residues" evidence="1">
    <location>
        <begin position="115"/>
        <end position="124"/>
    </location>
</feature>
<reference evidence="4 5" key="1">
    <citation type="journal article" date="2020" name="Nature">
        <title>Six reference-quality genomes reveal evolution of bat adaptations.</title>
        <authorList>
            <person name="Jebb D."/>
            <person name="Huang Z."/>
            <person name="Pippel M."/>
            <person name="Hughes G.M."/>
            <person name="Lavrichenko K."/>
            <person name="Devanna P."/>
            <person name="Winkler S."/>
            <person name="Jermiin L.S."/>
            <person name="Skirmuntt E.C."/>
            <person name="Katzourakis A."/>
            <person name="Burkitt-Gray L."/>
            <person name="Ray D.A."/>
            <person name="Sullivan K.A.M."/>
            <person name="Roscito J.G."/>
            <person name="Kirilenko B.M."/>
            <person name="Davalos L.M."/>
            <person name="Corthals A.P."/>
            <person name="Power M.L."/>
            <person name="Jones G."/>
            <person name="Ransome R.D."/>
            <person name="Dechmann D.K.N."/>
            <person name="Locatelli A.G."/>
            <person name="Puechmaille S.J."/>
            <person name="Fedrigo O."/>
            <person name="Jarvis E.D."/>
            <person name="Hiller M."/>
            <person name="Vernes S.C."/>
            <person name="Myers E.W."/>
            <person name="Teeling E.C."/>
        </authorList>
    </citation>
    <scope>NUCLEOTIDE SEQUENCE [LARGE SCALE GENOMIC DNA]</scope>
    <source>
        <strain evidence="4">Bat1K_MPI-CBG_1</strain>
    </source>
</reference>
<gene>
    <name evidence="4" type="ORF">HJG60_013392</name>
</gene>
<sequence length="494" mass="54392">MAQPAHCTRSDFGLQYCLLFLLATQGTGASTFQEFQNPGESPTSDNLSPRTPNLIYTTPSDHTALHLGHSPPDNPKSPETHQPKHHCNATHHLRPVYKPIENSKNFTTHHKAAPTSVQNPSNQGKDPVIRNGRSADSNNTRKKLSDATYPTTKPTRKTTCRQTTTSIPTVKTNAFKTSTPLESTIITLDSKSITIPSHHSVKSESSNRLTFSSEKSTTYKASRTTEKKKKVDDHTAPANYNTTVASDKTLIKTREQTKETPRVTEKNKQTPVKPTYHQQKTISVHMNTTRAPAIPTEHKQQRTSAHEKIHTKKTTSTKGKTTPIPAKPTENPTRNTADTETIRSPVKVTGDQSITTSSPYPKRTEVTPQLPIGSFTLSTFSMELSSVMSEAPANKGHPHQNKDSSQGGLHVGEVGKDDSFPPWAIVIVVLVAVILLLVFLGLIFLISHMMQTRRALIDNTENNDPEDDDGGPNSYPVYLMEQQTLGVGQIPSPR</sequence>
<dbReference type="InterPro" id="IPR026623">
    <property type="entry name" value="MUCL3"/>
</dbReference>
<dbReference type="EMBL" id="JABVXQ010000004">
    <property type="protein sequence ID" value="KAF6115146.1"/>
    <property type="molecule type" value="Genomic_DNA"/>
</dbReference>
<feature type="transmembrane region" description="Helical" evidence="2">
    <location>
        <begin position="423"/>
        <end position="446"/>
    </location>
</feature>
<protein>
    <submittedName>
        <fullName evidence="4">Mucin like 3</fullName>
    </submittedName>
</protein>
<feature type="compositionally biased region" description="Basic and acidic residues" evidence="1">
    <location>
        <begin position="296"/>
        <end position="308"/>
    </location>
</feature>
<evidence type="ECO:0000313" key="4">
    <source>
        <dbReference type="EMBL" id="KAF6115146.1"/>
    </source>
</evidence>
<feature type="region of interest" description="Disordered" evidence="1">
    <location>
        <begin position="254"/>
        <end position="276"/>
    </location>
</feature>
<feature type="region of interest" description="Disordered" evidence="1">
    <location>
        <begin position="388"/>
        <end position="413"/>
    </location>
</feature>
<feature type="region of interest" description="Disordered" evidence="1">
    <location>
        <begin position="32"/>
        <end position="96"/>
    </location>
</feature>
<feature type="region of interest" description="Disordered" evidence="1">
    <location>
        <begin position="214"/>
        <end position="240"/>
    </location>
</feature>
<organism evidence="4 5">
    <name type="scientific">Phyllostomus discolor</name>
    <name type="common">pale spear-nosed bat</name>
    <dbReference type="NCBI Taxonomy" id="89673"/>
    <lineage>
        <taxon>Eukaryota</taxon>
        <taxon>Metazoa</taxon>
        <taxon>Chordata</taxon>
        <taxon>Craniata</taxon>
        <taxon>Vertebrata</taxon>
        <taxon>Euteleostomi</taxon>
        <taxon>Mammalia</taxon>
        <taxon>Eutheria</taxon>
        <taxon>Laurasiatheria</taxon>
        <taxon>Chiroptera</taxon>
        <taxon>Yangochiroptera</taxon>
        <taxon>Phyllostomidae</taxon>
        <taxon>Phyllostominae</taxon>
        <taxon>Phyllostomus</taxon>
    </lineage>
</organism>
<dbReference type="AlphaFoldDB" id="A0A834EFP2"/>
<feature type="chain" id="PRO_5032960649" evidence="3">
    <location>
        <begin position="30"/>
        <end position="494"/>
    </location>
</feature>
<keyword evidence="2" id="KW-0812">Transmembrane</keyword>
<feature type="region of interest" description="Disordered" evidence="1">
    <location>
        <begin position="111"/>
        <end position="164"/>
    </location>
</feature>
<proteinExistence type="predicted"/>
<dbReference type="Proteomes" id="UP000664940">
    <property type="component" value="Unassembled WGS sequence"/>
</dbReference>
<accession>A0A834EFP2</accession>
<feature type="signal peptide" evidence="3">
    <location>
        <begin position="1"/>
        <end position="29"/>
    </location>
</feature>
<evidence type="ECO:0000313" key="5">
    <source>
        <dbReference type="Proteomes" id="UP000664940"/>
    </source>
</evidence>
<feature type="compositionally biased region" description="Polar residues" evidence="1">
    <location>
        <begin position="32"/>
        <end position="61"/>
    </location>
</feature>
<feature type="region of interest" description="Disordered" evidence="1">
    <location>
        <begin position="295"/>
        <end position="338"/>
    </location>
</feature>
<evidence type="ECO:0000256" key="1">
    <source>
        <dbReference type="SAM" id="MobiDB-lite"/>
    </source>
</evidence>
<feature type="compositionally biased region" description="Basic and acidic residues" evidence="1">
    <location>
        <begin position="223"/>
        <end position="235"/>
    </location>
</feature>
<evidence type="ECO:0000256" key="3">
    <source>
        <dbReference type="SAM" id="SignalP"/>
    </source>
</evidence>
<keyword evidence="3" id="KW-0732">Signal</keyword>
<dbReference type="PANTHER" id="PTHR22094">
    <property type="entry name" value="DIFFUSE PANBRONCHIOLITIS CRITICAL REGION GENE 1"/>
    <property type="match status" value="1"/>
</dbReference>
<feature type="compositionally biased region" description="Basic and acidic residues" evidence="1">
    <location>
        <begin position="254"/>
        <end position="268"/>
    </location>
</feature>
<keyword evidence="2" id="KW-1133">Transmembrane helix</keyword>
<name>A0A834EFP2_9CHIR</name>
<comment type="caution">
    <text evidence="4">The sequence shown here is derived from an EMBL/GenBank/DDBJ whole genome shotgun (WGS) entry which is preliminary data.</text>
</comment>
<evidence type="ECO:0000256" key="2">
    <source>
        <dbReference type="SAM" id="Phobius"/>
    </source>
</evidence>